<dbReference type="InParanoid" id="F4WHE7"/>
<dbReference type="AlphaFoldDB" id="F4WHE7"/>
<feature type="region of interest" description="Disordered" evidence="1">
    <location>
        <begin position="1"/>
        <end position="25"/>
    </location>
</feature>
<accession>F4WHE7</accession>
<organism evidence="3">
    <name type="scientific">Acromyrmex echinatior</name>
    <name type="common">Panamanian leafcutter ant</name>
    <name type="synonym">Acromyrmex octospinosus echinatior</name>
    <dbReference type="NCBI Taxonomy" id="103372"/>
    <lineage>
        <taxon>Eukaryota</taxon>
        <taxon>Metazoa</taxon>
        <taxon>Ecdysozoa</taxon>
        <taxon>Arthropoda</taxon>
        <taxon>Hexapoda</taxon>
        <taxon>Insecta</taxon>
        <taxon>Pterygota</taxon>
        <taxon>Neoptera</taxon>
        <taxon>Endopterygota</taxon>
        <taxon>Hymenoptera</taxon>
        <taxon>Apocrita</taxon>
        <taxon>Aculeata</taxon>
        <taxon>Formicoidea</taxon>
        <taxon>Formicidae</taxon>
        <taxon>Myrmicinae</taxon>
        <taxon>Acromyrmex</taxon>
    </lineage>
</organism>
<feature type="region of interest" description="Disordered" evidence="1">
    <location>
        <begin position="75"/>
        <end position="97"/>
    </location>
</feature>
<feature type="compositionally biased region" description="Polar residues" evidence="1">
    <location>
        <begin position="77"/>
        <end position="87"/>
    </location>
</feature>
<dbReference type="EMBL" id="GL888159">
    <property type="protein sequence ID" value="EGI66380.1"/>
    <property type="molecule type" value="Genomic_DNA"/>
</dbReference>
<evidence type="ECO:0000313" key="2">
    <source>
        <dbReference type="EMBL" id="EGI66380.1"/>
    </source>
</evidence>
<name>F4WHE7_ACREC</name>
<evidence type="ECO:0000256" key="1">
    <source>
        <dbReference type="SAM" id="MobiDB-lite"/>
    </source>
</evidence>
<reference evidence="2" key="1">
    <citation type="submission" date="2011-02" db="EMBL/GenBank/DDBJ databases">
        <title>The genome of the leaf-cutting ant Acromyrmex echinatior suggests key adaptations to social evolution and fungus farming.</title>
        <authorList>
            <person name="Nygaard S."/>
            <person name="Zhang G."/>
        </authorList>
    </citation>
    <scope>NUCLEOTIDE SEQUENCE</scope>
</reference>
<evidence type="ECO:0000313" key="3">
    <source>
        <dbReference type="Proteomes" id="UP000007755"/>
    </source>
</evidence>
<gene>
    <name evidence="2" type="ORF">G5I_05107</name>
</gene>
<protein>
    <submittedName>
        <fullName evidence="2">Uncharacterized protein</fullName>
    </submittedName>
</protein>
<sequence>MEVPSSSVDDTLADKTAALDNNSDLRMQRTDRHLMNAIDSYGAKECSILRLEIIKRLMEAERGWMRSDLLTEKTTNEKIISSDSNANRQKRAAASGT</sequence>
<proteinExistence type="predicted"/>
<dbReference type="Proteomes" id="UP000007755">
    <property type="component" value="Unassembled WGS sequence"/>
</dbReference>
<keyword evidence="3" id="KW-1185">Reference proteome</keyword>